<feature type="region of interest" description="Disordered" evidence="1">
    <location>
        <begin position="363"/>
        <end position="397"/>
    </location>
</feature>
<dbReference type="PROSITE" id="PS50020">
    <property type="entry name" value="WW_DOMAIN_2"/>
    <property type="match status" value="1"/>
</dbReference>
<dbReference type="AlphaFoldDB" id="A0A0L0GA22"/>
<sequence>MFVETNSSKVQSERPKSMVGKGQADQWLQLRDKASDQLYYYQASTGSSTWSRPSNEHLIIPLDTMQEAIGAVDKVPNERPPSQMTSDQMTRASTGTISSVDTFDEKMVQGLGLAEDSVCVLIKGKEELTAEEIQVQNFIPTQYLVNSSPQTDRVRAPSHSFPHTHTHVSTPTLSAAHTDDMTYGSVVLATNNNKNASSDRLSASITHGTFRAAVSSNGYGMGIQGYDGQVICTHTRTSITSGSSDSLSPGSKVSVCVDVSVCVSPHGETYYDHGHNGVISNNKDSIVATSRRPSNKRCLSTGEFEDVLQIQTQQLLTSAPPERRASHVGHHRSQSECRPVPAPRPQATLRTTQAMSSPEIELNTIADASPIVTPKAQASASDSKRVSVVSPRPTQSQAQVDYFVSVP</sequence>
<evidence type="ECO:0000259" key="2">
    <source>
        <dbReference type="PROSITE" id="PS50020"/>
    </source>
</evidence>
<keyword evidence="4" id="KW-1185">Reference proteome</keyword>
<dbReference type="PROSITE" id="PS01159">
    <property type="entry name" value="WW_DOMAIN_1"/>
    <property type="match status" value="1"/>
</dbReference>
<feature type="compositionally biased region" description="Polar residues" evidence="1">
    <location>
        <begin position="161"/>
        <end position="170"/>
    </location>
</feature>
<dbReference type="Proteomes" id="UP000054560">
    <property type="component" value="Unassembled WGS sequence"/>
</dbReference>
<gene>
    <name evidence="3" type="ORF">SARC_02063</name>
</gene>
<dbReference type="InterPro" id="IPR001202">
    <property type="entry name" value="WW_dom"/>
</dbReference>
<evidence type="ECO:0000256" key="1">
    <source>
        <dbReference type="SAM" id="MobiDB-lite"/>
    </source>
</evidence>
<feature type="region of interest" description="Disordered" evidence="1">
    <location>
        <begin position="1"/>
        <end position="24"/>
    </location>
</feature>
<feature type="region of interest" description="Disordered" evidence="1">
    <location>
        <begin position="151"/>
        <end position="170"/>
    </location>
</feature>
<dbReference type="RefSeq" id="XP_014159661.1">
    <property type="nucleotide sequence ID" value="XM_014304186.1"/>
</dbReference>
<evidence type="ECO:0000313" key="3">
    <source>
        <dbReference type="EMBL" id="KNC85759.1"/>
    </source>
</evidence>
<feature type="region of interest" description="Disordered" evidence="1">
    <location>
        <begin position="318"/>
        <end position="346"/>
    </location>
</feature>
<organism evidence="3 4">
    <name type="scientific">Sphaeroforma arctica JP610</name>
    <dbReference type="NCBI Taxonomy" id="667725"/>
    <lineage>
        <taxon>Eukaryota</taxon>
        <taxon>Ichthyosporea</taxon>
        <taxon>Ichthyophonida</taxon>
        <taxon>Sphaeroforma</taxon>
    </lineage>
</organism>
<dbReference type="GeneID" id="25902567"/>
<protein>
    <recommendedName>
        <fullName evidence="2">WW domain-containing protein</fullName>
    </recommendedName>
</protein>
<feature type="compositionally biased region" description="Polar residues" evidence="1">
    <location>
        <begin position="1"/>
        <end position="10"/>
    </location>
</feature>
<proteinExistence type="predicted"/>
<feature type="domain" description="WW" evidence="2">
    <location>
        <begin position="21"/>
        <end position="55"/>
    </location>
</feature>
<reference evidence="3 4" key="1">
    <citation type="submission" date="2011-02" db="EMBL/GenBank/DDBJ databases">
        <title>The Genome Sequence of Sphaeroforma arctica JP610.</title>
        <authorList>
            <consortium name="The Broad Institute Genome Sequencing Platform"/>
            <person name="Russ C."/>
            <person name="Cuomo C."/>
            <person name="Young S.K."/>
            <person name="Zeng Q."/>
            <person name="Gargeya S."/>
            <person name="Alvarado L."/>
            <person name="Berlin A."/>
            <person name="Chapman S.B."/>
            <person name="Chen Z."/>
            <person name="Freedman E."/>
            <person name="Gellesch M."/>
            <person name="Goldberg J."/>
            <person name="Griggs A."/>
            <person name="Gujja S."/>
            <person name="Heilman E."/>
            <person name="Heiman D."/>
            <person name="Howarth C."/>
            <person name="Mehta T."/>
            <person name="Neiman D."/>
            <person name="Pearson M."/>
            <person name="Roberts A."/>
            <person name="Saif S."/>
            <person name="Shea T."/>
            <person name="Shenoy N."/>
            <person name="Sisk P."/>
            <person name="Stolte C."/>
            <person name="Sykes S."/>
            <person name="White J."/>
            <person name="Yandava C."/>
            <person name="Burger G."/>
            <person name="Gray M.W."/>
            <person name="Holland P.W.H."/>
            <person name="King N."/>
            <person name="Lang F.B.F."/>
            <person name="Roger A.J."/>
            <person name="Ruiz-Trillo I."/>
            <person name="Haas B."/>
            <person name="Nusbaum C."/>
            <person name="Birren B."/>
        </authorList>
    </citation>
    <scope>NUCLEOTIDE SEQUENCE [LARGE SCALE GENOMIC DNA]</scope>
    <source>
        <strain evidence="3 4">JP610</strain>
    </source>
</reference>
<evidence type="ECO:0000313" key="4">
    <source>
        <dbReference type="Proteomes" id="UP000054560"/>
    </source>
</evidence>
<dbReference type="EMBL" id="KQ241685">
    <property type="protein sequence ID" value="KNC85759.1"/>
    <property type="molecule type" value="Genomic_DNA"/>
</dbReference>
<dbReference type="OrthoDB" id="437889at2759"/>
<accession>A0A0L0GA22</accession>
<name>A0A0L0GA22_9EUKA</name>
<dbReference type="Gene3D" id="2.20.70.10">
    <property type="match status" value="1"/>
</dbReference>